<evidence type="ECO:0000256" key="3">
    <source>
        <dbReference type="ARBA" id="ARBA00022679"/>
    </source>
</evidence>
<protein>
    <submittedName>
        <fullName evidence="11">NTP transferase domain-containing protein</fullName>
    </submittedName>
</protein>
<dbReference type="Gene3D" id="2.160.10.10">
    <property type="entry name" value="Hexapeptide repeat proteins"/>
    <property type="match status" value="1"/>
</dbReference>
<dbReference type="InterPro" id="IPR050065">
    <property type="entry name" value="GlmU-like"/>
</dbReference>
<evidence type="ECO:0000256" key="1">
    <source>
        <dbReference type="ARBA" id="ARBA00005166"/>
    </source>
</evidence>
<keyword evidence="6" id="KW-0012">Acyltransferase</keyword>
<dbReference type="Proteomes" id="UP000782312">
    <property type="component" value="Unassembled WGS sequence"/>
</dbReference>
<comment type="catalytic activity">
    <reaction evidence="8">
        <text>N-acetyl-alpha-D-glucosamine 1-phosphate + UTP + H(+) = UDP-N-acetyl-alpha-D-glucosamine + diphosphate</text>
        <dbReference type="Rhea" id="RHEA:13509"/>
        <dbReference type="ChEBI" id="CHEBI:15378"/>
        <dbReference type="ChEBI" id="CHEBI:33019"/>
        <dbReference type="ChEBI" id="CHEBI:46398"/>
        <dbReference type="ChEBI" id="CHEBI:57705"/>
        <dbReference type="ChEBI" id="CHEBI:57776"/>
        <dbReference type="EC" id="2.7.7.23"/>
    </reaction>
</comment>
<evidence type="ECO:0000256" key="7">
    <source>
        <dbReference type="ARBA" id="ARBA00048247"/>
    </source>
</evidence>
<dbReference type="InterPro" id="IPR011004">
    <property type="entry name" value="Trimer_LpxA-like_sf"/>
</dbReference>
<dbReference type="Gene3D" id="3.90.550.10">
    <property type="entry name" value="Spore Coat Polysaccharide Biosynthesis Protein SpsA, Chain A"/>
    <property type="match status" value="1"/>
</dbReference>
<dbReference type="PANTHER" id="PTHR43584:SF8">
    <property type="entry name" value="N-ACETYLMURAMATE ALPHA-1-PHOSPHATE URIDYLYLTRANSFERASE"/>
    <property type="match status" value="1"/>
</dbReference>
<dbReference type="GO" id="GO:0019134">
    <property type="term" value="F:glucosamine-1-phosphate N-acetyltransferase activity"/>
    <property type="evidence" value="ECO:0007669"/>
    <property type="project" value="UniProtKB-EC"/>
</dbReference>
<dbReference type="InterPro" id="IPR056729">
    <property type="entry name" value="GMPPB_C"/>
</dbReference>
<comment type="caution">
    <text evidence="11">The sequence shown here is derived from an EMBL/GenBank/DDBJ whole genome shotgun (WGS) entry which is preliminary data.</text>
</comment>
<dbReference type="InterPro" id="IPR005835">
    <property type="entry name" value="NTP_transferase_dom"/>
</dbReference>
<dbReference type="SUPFAM" id="SSF51161">
    <property type="entry name" value="Trimeric LpxA-like enzymes"/>
    <property type="match status" value="1"/>
</dbReference>
<comment type="catalytic activity">
    <reaction evidence="7">
        <text>alpha-D-glucosamine 1-phosphate + acetyl-CoA = N-acetyl-alpha-D-glucosamine 1-phosphate + CoA + H(+)</text>
        <dbReference type="Rhea" id="RHEA:13725"/>
        <dbReference type="ChEBI" id="CHEBI:15378"/>
        <dbReference type="ChEBI" id="CHEBI:57287"/>
        <dbReference type="ChEBI" id="CHEBI:57288"/>
        <dbReference type="ChEBI" id="CHEBI:57776"/>
        <dbReference type="ChEBI" id="CHEBI:58516"/>
        <dbReference type="EC" id="2.3.1.157"/>
    </reaction>
</comment>
<dbReference type="Pfam" id="PF25087">
    <property type="entry name" value="GMPPB_C"/>
    <property type="match status" value="1"/>
</dbReference>
<feature type="domain" description="Nucleotidyl transferase" evidence="9">
    <location>
        <begin position="3"/>
        <end position="186"/>
    </location>
</feature>
<sequence length="402" mass="43583">MRALILAAGRGAGLYPFTETRPKAMLPVAGGMLLEMALPKLRAAGVSDVVMVVGHCAQKIMQHFGQGASFGMTIQYVHQKEPSGIREAIRIARGHFQPGESFLLVYADVLTPGNIYRHVTQTFGSFNQPVAAICHTPQAQDFGTVYLGADMQITRLVEKPTEREMGNYVLAGVFVMPYRLFDLLEKKEMDVALNDLIATDGLRSAIWEDPWLDPKHPWDLLRGNRIVMDTWREAVVDGSVQLRGAVQFRGPVRIERDVVIESGASIFGPCFIGQGSFIGNGVLVRPYTAIGAEAMIGFGVELKNCVLLDGVHVGRLSFVGDSVIGERVRVGSGVMTLNQNLDQAPICLGLKEDQVNSMMQKLGSFVGDGSQIGASNTLAAGTVIAPKTVVPNHYTYPPRGDS</sequence>
<comment type="pathway">
    <text evidence="2">Nucleotide-sugar biosynthesis; UDP-N-acetyl-alpha-D-glucosamine biosynthesis; UDP-N-acetyl-alpha-D-glucosamine from N-acetyl-alpha-D-glucosamine 1-phosphate: step 1/1.</text>
</comment>
<dbReference type="EMBL" id="JACPUR010000007">
    <property type="protein sequence ID" value="MBI3126667.1"/>
    <property type="molecule type" value="Genomic_DNA"/>
</dbReference>
<evidence type="ECO:0000256" key="6">
    <source>
        <dbReference type="ARBA" id="ARBA00023315"/>
    </source>
</evidence>
<keyword evidence="4" id="KW-0548">Nucleotidyltransferase</keyword>
<evidence type="ECO:0000256" key="5">
    <source>
        <dbReference type="ARBA" id="ARBA00023268"/>
    </source>
</evidence>
<keyword evidence="5" id="KW-0511">Multifunctional enzyme</keyword>
<comment type="pathway">
    <text evidence="1">Nucleotide-sugar biosynthesis; UDP-N-acetyl-alpha-D-glucosamine biosynthesis; N-acetyl-alpha-D-glucosamine 1-phosphate from alpha-D-glucosamine 6-phosphate (route II): step 2/2.</text>
</comment>
<dbReference type="InterPro" id="IPR029044">
    <property type="entry name" value="Nucleotide-diphossugar_trans"/>
</dbReference>
<dbReference type="Pfam" id="PF00483">
    <property type="entry name" value="NTP_transferase"/>
    <property type="match status" value="1"/>
</dbReference>
<feature type="domain" description="Mannose-1-phosphate guanyltransferase C-terminal" evidence="10">
    <location>
        <begin position="267"/>
        <end position="389"/>
    </location>
</feature>
<evidence type="ECO:0000313" key="12">
    <source>
        <dbReference type="Proteomes" id="UP000782312"/>
    </source>
</evidence>
<evidence type="ECO:0000256" key="8">
    <source>
        <dbReference type="ARBA" id="ARBA00048493"/>
    </source>
</evidence>
<dbReference type="SUPFAM" id="SSF53448">
    <property type="entry name" value="Nucleotide-diphospho-sugar transferases"/>
    <property type="match status" value="1"/>
</dbReference>
<evidence type="ECO:0000259" key="10">
    <source>
        <dbReference type="Pfam" id="PF25087"/>
    </source>
</evidence>
<dbReference type="GO" id="GO:0003977">
    <property type="term" value="F:UDP-N-acetylglucosamine diphosphorylase activity"/>
    <property type="evidence" value="ECO:0007669"/>
    <property type="project" value="UniProtKB-EC"/>
</dbReference>
<organism evidence="11 12">
    <name type="scientific">Tectimicrobiota bacterium</name>
    <dbReference type="NCBI Taxonomy" id="2528274"/>
    <lineage>
        <taxon>Bacteria</taxon>
        <taxon>Pseudomonadati</taxon>
        <taxon>Nitrospinota/Tectimicrobiota group</taxon>
        <taxon>Candidatus Tectimicrobiota</taxon>
    </lineage>
</organism>
<name>A0A932HWS6_UNCTE</name>
<keyword evidence="3 11" id="KW-0808">Transferase</keyword>
<evidence type="ECO:0000256" key="4">
    <source>
        <dbReference type="ARBA" id="ARBA00022695"/>
    </source>
</evidence>
<proteinExistence type="predicted"/>
<evidence type="ECO:0000256" key="2">
    <source>
        <dbReference type="ARBA" id="ARBA00005208"/>
    </source>
</evidence>
<evidence type="ECO:0000259" key="9">
    <source>
        <dbReference type="Pfam" id="PF00483"/>
    </source>
</evidence>
<dbReference type="CDD" id="cd04181">
    <property type="entry name" value="NTP_transferase"/>
    <property type="match status" value="1"/>
</dbReference>
<evidence type="ECO:0000313" key="11">
    <source>
        <dbReference type="EMBL" id="MBI3126667.1"/>
    </source>
</evidence>
<reference evidence="11" key="1">
    <citation type="submission" date="2020-07" db="EMBL/GenBank/DDBJ databases">
        <title>Huge and variable diversity of episymbiotic CPR bacteria and DPANN archaea in groundwater ecosystems.</title>
        <authorList>
            <person name="He C.Y."/>
            <person name="Keren R."/>
            <person name="Whittaker M."/>
            <person name="Farag I.F."/>
            <person name="Doudna J."/>
            <person name="Cate J.H.D."/>
            <person name="Banfield J.F."/>
        </authorList>
    </citation>
    <scope>NUCLEOTIDE SEQUENCE</scope>
    <source>
        <strain evidence="11">NC_groundwater_763_Ag_S-0.2um_68_21</strain>
    </source>
</reference>
<dbReference type="AlphaFoldDB" id="A0A932HWS6"/>
<gene>
    <name evidence="11" type="ORF">HYZ11_03580</name>
</gene>
<accession>A0A932HWS6</accession>
<dbReference type="PANTHER" id="PTHR43584">
    <property type="entry name" value="NUCLEOTIDYL TRANSFERASE"/>
    <property type="match status" value="1"/>
</dbReference>